<evidence type="ECO:0000313" key="2">
    <source>
        <dbReference type="Proteomes" id="UP000248291"/>
    </source>
</evidence>
<name>A0AAN4TM52_PSESF</name>
<accession>A0AAN4TM52</accession>
<dbReference type="EMBL" id="BGKA01000130">
    <property type="protein sequence ID" value="GBH17969.1"/>
    <property type="molecule type" value="Genomic_DNA"/>
</dbReference>
<proteinExistence type="predicted"/>
<protein>
    <submittedName>
        <fullName evidence="1">Transposase</fullName>
    </submittedName>
</protein>
<dbReference type="AlphaFoldDB" id="A0AAN4TM52"/>
<evidence type="ECO:0000313" key="1">
    <source>
        <dbReference type="EMBL" id="GBH17969.1"/>
    </source>
</evidence>
<gene>
    <name evidence="1" type="ORF">KPSA3_03946</name>
</gene>
<comment type="caution">
    <text evidence="1">The sequence shown here is derived from an EMBL/GenBank/DDBJ whole genome shotgun (WGS) entry which is preliminary data.</text>
</comment>
<dbReference type="Proteomes" id="UP000248291">
    <property type="component" value="Unassembled WGS sequence"/>
</dbReference>
<reference evidence="1 2" key="1">
    <citation type="submission" date="2018-04" db="EMBL/GenBank/DDBJ databases">
        <title>Draft genome sequence of Pseudomonas syringae pv. actinidiae biovar 3 strains isolated from kiwifruit in Kagawa prefecture.</title>
        <authorList>
            <person name="Tabuchi M."/>
            <person name="Saito M."/>
            <person name="Fujiwara S."/>
            <person name="Sasa N."/>
            <person name="Akimitsu K."/>
            <person name="Gomi K."/>
            <person name="Konishi-Sugita S."/>
            <person name="Hamano K."/>
            <person name="Kataoka I."/>
        </authorList>
    </citation>
    <scope>NUCLEOTIDE SEQUENCE [LARGE SCALE GENOMIC DNA]</scope>
    <source>
        <strain evidence="1 2">MAFF212211</strain>
    </source>
</reference>
<organism evidence="1 2">
    <name type="scientific">Pseudomonas syringae pv. actinidiae</name>
    <dbReference type="NCBI Taxonomy" id="103796"/>
    <lineage>
        <taxon>Bacteria</taxon>
        <taxon>Pseudomonadati</taxon>
        <taxon>Pseudomonadota</taxon>
        <taxon>Gammaproteobacteria</taxon>
        <taxon>Pseudomonadales</taxon>
        <taxon>Pseudomonadaceae</taxon>
        <taxon>Pseudomonas</taxon>
        <taxon>Pseudomonas syringae</taxon>
    </lineage>
</organism>
<sequence>MFRDFKPSHQLASLEISSIGTLKFRNDISSPIRPSGTPDVPEFSVNWCIGPLTDCHLVGLTLHLVISYSRS</sequence>